<gene>
    <name evidence="10" type="primary">VPS13C</name>
</gene>
<evidence type="ECO:0000259" key="8">
    <source>
        <dbReference type="Pfam" id="PF25037"/>
    </source>
</evidence>
<reference evidence="10" key="1">
    <citation type="submission" date="2025-08" db="UniProtKB">
        <authorList>
            <consortium name="RefSeq"/>
        </authorList>
    </citation>
    <scope>IDENTIFICATION</scope>
    <source>
        <tissue evidence="10">Blood</tissue>
    </source>
</reference>
<dbReference type="GeneID" id="117660971"/>
<dbReference type="Pfam" id="PF25036">
    <property type="entry name" value="VPS13_VAB"/>
    <property type="match status" value="1"/>
</dbReference>
<evidence type="ECO:0000256" key="1">
    <source>
        <dbReference type="ARBA" id="ARBA00006545"/>
    </source>
</evidence>
<dbReference type="OMA" id="SGWRPIR"/>
<evidence type="ECO:0000259" key="6">
    <source>
        <dbReference type="Pfam" id="PF25033"/>
    </source>
</evidence>
<dbReference type="PANTHER" id="PTHR16166:SF125">
    <property type="entry name" value="INTERMEMBRANE LIPID TRANSFER PROTEIN VPS13C"/>
    <property type="match status" value="1"/>
</dbReference>
<dbReference type="InterPro" id="IPR026854">
    <property type="entry name" value="VPS13_N"/>
</dbReference>
<dbReference type="InterPro" id="IPR009543">
    <property type="entry name" value="VPS13_VAB"/>
</dbReference>
<sequence length="3749" mass="419513">MVLESVVADLLNRFLGCYVENLNKSQLKLGIWGGNVALDNLLIKENALSELDVPFRVKAGQIDKLTLKIPWKNLYGEAVVASLEGLYLLVVPGASIKYDAEKEEKYLQDNKQKELSRIEEALQKSAEKGAPSDLIRGLESVVQSPGRKSKKTKKHFKKPFKAREHSKDKPKEQKKDTFLEKLATQVIKNVQVKITGIHIKYEDDITDPKRPISLGMTLAELSLQTTNDNWTPCILNEAAKIIYKLLSLDSLSVYWNVDSEMYYRSSREQILERLKKGVPSMNQELPDYQYIFKPVSASAKLYLNPHAEEELETPKIDWAMEVQSIAVELTKPQYLSMIDLLESIDYMVRNVPYRKYRPEVPVHGNAQQWWKYAGNCILDVHIKRYTQMWSWNHIKSHRQLLKSYKNAYKVKLTQTKLSEENQKQIQDLEKALDVFNIVLARQQAQTEIVRSGQKLSKKSADGEKKSGWFSGFWGRKEPKKKDEEEDTSVPETIDDLMTPEEKAKLFTAIGYSDSSHNLTLPKKYVAHVVSLKLLSTSFTIKEDRHVPDTLKIQIIDLSTKISQRPGAQALKIEAKLEHWYMTGLRQRNIVPSLVASIGGAESSLLEIKFETNPEDSVADQSLFVQSQPVEIIYDARTINALVEFFQTNRGMDLERLTTATLSKLEEIKERTATGLMHIIETRKVLDLRINLKPSYLLIPQTGFHHEKSNLLILDLGTFQLKSISQGHQQNSGSSLEEIMDKAYDKFDVEIKNVQLLFGRSGEDWKKARSEPASLLHILRPMDMCIQVAKSMVEKDVRMAKFKVSGELPLVHLRISDQKIKGVFELIDSIPLPQKSDVSVSSAKAPAIPVVSDGRKDFLGATLLLEELESESEDEYFDSDDYPQQPEKVVYPPKKQLKNETKSVQEELTNLQLKFEIKEVILELTKQLQREETILVFNVQQLGMEATARTFDLRAESYLRKISLNYYEIQGKRQEVHLISSSDVSGLDLLKVEYIKADKNGPKFQTVFDNTEQRMEVTFSSLQVVLHTQALLSALGYLMAVVPAREKQPPALQRREETQRTESAGKEVAKTSKDKDVFNFKFFAKMEAFCLNICDEKNNIAEIKVQGLDSFLFLQSSQTILFARLKDVVVIDVDSRTIHKKAVSIVGDEVFSFNLALYPDATEGEAYMDMSKVDGIVALKVGCIQIIYLHKFLMTLLNFLSNFQIATEALSAATVQAAEKAATSMRDFAQRSFRLSMDINLKAPVIVVPQSSVSCNAVVFDLGLIKIQNQFSLVPAEDCSLPPIMDKMEVHLTQLKLSRTVLQRGASQPDIQILHPINLDLSVNRNLAGMWYHKIPLLEVRGYLDTISVILSQEDLNVLLKVMNENLAEADKTDPGAEPAESTEAGKAKEMVPLAGTPKSSISGEALTEDRTSLLLNFEINKVLVTLTKQVEKQSFPLYRLTVLKLGSEGRIKMHDMTLTAYLKKVQMNCLEFTDSKGDPLNIISSSDESGKHLLKMEYVKANVDGPHFDTVYNRTKQLLNVSFSSLDLLLHTEALLSIMNFFTSASSGLTPAEKGAEVEQPSEDPKIAVAKSDAAPAAVPDDVFDLKLTAKLNAFNVLVCDQKANIADIRIQGMEACVFTTTKHTEVFARLRDVIITNVDPETVHKKIVSIVGDEVFRFTMSLYSDATEGDAYMDMSKFDGKMSLKVGCVQIVYVHKFFMTLLHFLNHFQTAKEALSAATVQAAEKAASSMKDFAQKSFRLSMDINLKAPVILIPQSSVSNNVLIADLGLIRVWNEFTLVSGEKKMPPPVIDKMDIQLTQLKISRMVVGNRPQPETEILQPVNLQLSVQRNLASDWYLQIPGIAIQGDLKAMLISLSQDDLTLLMNILLENLSEAAADPKVTHSTLPDAQKFKKPKAEAVAGLDEGTPEIPAGEASGEAQLKKSVAIMFHFNFESLSVVLYNADKNQKSQLSLHNSHLRLGELRLHFMRSSGQMFSDGSLDVSTKMETCTLDDLREGVEKASARMLARKDGKDDIVMIDINYKQDKNGTDIVAVLDQLYLCASMEFLLTVADFFIQSLPAAKPVERPAQFALKPASQGKPKPKKAAAARSNMSVVAHIMDPEIVFVANLTKADAPALAASFQCSFMLSGGSEAQQMTARVLDLRVLACPFLRGTAKKKVTTVVHPCSLTVEATMDTSGVQSVDVNMDTLIVKVSPIILNTVMTILAAMKRQTKEEESGGTLCNPVDLWSIRSVDECQSWFLGVDMATEATEALLASEQSEKKEHFEVVVKSVQVTLECGLGHRTVPLLLAESAFSGTVKNWSSLMSARADVTLEVNYYNETHALWEPLIEQVDREGHRWNLKLEMKTNPEQDRGLLPGDDFIILPEPQQLISISSKDTMNITISKCCLAVLNNLAKGFSEGTASTYDATLKDRAPFTVRNALGIPVSIHTCRGLQVVGFPKSDSIQGVGLGQSLELEYATSESLDRRRLSILRRQDSCLLTLSFGPEGYSEVSAVPIAKPGRRLHSVRAPQSSSSNSVVVQIDAEEGNKMITLRSPLQIKNHFSVPFIIYKFVKDIKQLKPLGVSLPEEEFHVPLDSYRCQLFVQPTGILKGQYEPSTTYISWQEELHRSSEVTCMLQCPATDTSFLPLRLKATAVPDELNFIATHKENWEPAYIIHFYPTLTLQNLLPYSLQYILEGTAKAHELHEGSAADVLHSRISGEVMELILLKYQGRDWSGRFRVHEALPEFFPVCFTSHSAEVATMDLYLHVRKASTHTTLSVYSPYWIINKTSRVLQYRAEDVHVKHPADFRDTVLFSFKKKNIFSKNKIQLCISTSTWSSSFSLDTVGNSGCVKCPAGNMDFLVGVTIQMSSFNLTRIVTLTPFYTITNTSSLELEFGEIGADGSFPTNKWNYFSPSECVAFWPESPSGKLCVRVSGSEQVSKSFFYNRQDKGTLLSLEKMNTGILVNVSVAEHSIVINFSDYYEGAAPALVINQTSWATLKYQQSGLQEVMELKPKEVRLFVWADPTGIRKLSWNYAQNTGELDLLKDECGQFPYNANTPIHWVSFLDGRQRVLLFTEDVALVSKARQAEEMEQPDQEISIALQGLGLSLVNNNRKQEISYIGITSSGIVWELKPKQRWKPFNQKHINLLEQAYQRHLSVQSTEPSGWMKINNNFEINFDKVPMEMRLPFKCIIKRDFLSAIQIEFKQSAHQKSLRAQLYWLQVDNQLPGSMFPVVFHPVAPPKSIALDSEPKPLIDISIIIRFNEYSKVLQFKYFMVLIQEMALKLDQGFLAAVIDLFTPATDPEAGKQKTGLIQKDIDALNTELMESSLTDVSTLSFFEHFHISPLKLHLSLSLGSGTDASESGQGDVIAIHSVNLLLKSIGATLTDVDDLIFKLAFFEIKYQFYKRDELLWRVIGHYSGQFLKQMYILVLGLDVLGNPFGLIRGLSEGVEALFYEPFQGAVQGPEEFAEGLVIGVRSLLGHTVGGAAGVVSRITGSVGKGLAAITMDKEFQQKRREEMGRQPKDFGDSLAKGGKGFLRGVVGGVTGIVTKPVEGAKKEGAAGFFKGIGKGLVGVVARPTGGIIDMASSTFQGIQRVAESTEEVSSLRPPRLIREDGIIRPYDRGEADGCDLFENSHIKKLEAESFQHYCPIPGRGKTYIVVTSRRVILMKEVEILGHMTTDWDYLYEDFTRPPRTDENLLQIFVKDKGILPFSKKESSGQELIKKIRLPDVAAAKRTCQAIDAAEASRHQQTLVKQASLKRSTSRT</sequence>
<evidence type="ECO:0000259" key="7">
    <source>
        <dbReference type="Pfam" id="PF25036"/>
    </source>
</evidence>
<feature type="domain" description="Vacuolar protein sorting-associated protein 13 VPS13 adaptor binding" evidence="7">
    <location>
        <begin position="2474"/>
        <end position="3008"/>
    </location>
</feature>
<dbReference type="InterPro" id="IPR026847">
    <property type="entry name" value="VPS13"/>
</dbReference>
<dbReference type="OrthoDB" id="428159at2759"/>
<evidence type="ECO:0000313" key="10">
    <source>
        <dbReference type="RefSeq" id="XP_034265282.1"/>
    </source>
</evidence>
<keyword evidence="9" id="KW-1185">Reference proteome</keyword>
<dbReference type="GO" id="GO:0007005">
    <property type="term" value="P:mitochondrion organization"/>
    <property type="evidence" value="ECO:0007669"/>
    <property type="project" value="TreeGrafter"/>
</dbReference>
<feature type="compositionally biased region" description="Basic and acidic residues" evidence="4">
    <location>
        <begin position="161"/>
        <end position="175"/>
    </location>
</feature>
<dbReference type="CTD" id="54832"/>
<keyword evidence="3" id="KW-0445">Lipid transport</keyword>
<dbReference type="RefSeq" id="XP_034265282.1">
    <property type="nucleotide sequence ID" value="XM_034409391.2"/>
</dbReference>
<comment type="similarity">
    <text evidence="1">Belongs to the VPS13 family.</text>
</comment>
<feature type="compositionally biased region" description="Basic residues" evidence="4">
    <location>
        <begin position="147"/>
        <end position="160"/>
    </location>
</feature>
<dbReference type="InterPro" id="IPR056747">
    <property type="entry name" value="VPS13-like_M"/>
</dbReference>
<feature type="domain" description="VPS13-like middle region" evidence="6">
    <location>
        <begin position="1092"/>
        <end position="1547"/>
    </location>
</feature>
<dbReference type="Pfam" id="PF25037">
    <property type="entry name" value="VPS13_C"/>
    <property type="match status" value="1"/>
</dbReference>
<feature type="region of interest" description="Disordered" evidence="4">
    <location>
        <begin position="140"/>
        <end position="175"/>
    </location>
</feature>
<protein>
    <submittedName>
        <fullName evidence="10">Intermembrane lipid transfer protein VPS13C isoform X1</fullName>
    </submittedName>
</protein>
<dbReference type="GO" id="GO:0006623">
    <property type="term" value="P:protein targeting to vacuole"/>
    <property type="evidence" value="ECO:0007669"/>
    <property type="project" value="TreeGrafter"/>
</dbReference>
<dbReference type="KEGG" id="pgut:117660971"/>
<dbReference type="InterPro" id="IPR056748">
    <property type="entry name" value="VPS13-like_C"/>
</dbReference>
<dbReference type="Proteomes" id="UP001652622">
    <property type="component" value="Unplaced"/>
</dbReference>
<feature type="domain" description="Chorein N-terminal" evidence="5">
    <location>
        <begin position="2"/>
        <end position="892"/>
    </location>
</feature>
<feature type="region of interest" description="Disordered" evidence="4">
    <location>
        <begin position="1048"/>
        <end position="1067"/>
    </location>
</feature>
<feature type="domain" description="VPS13-like middle region" evidence="6">
    <location>
        <begin position="1598"/>
        <end position="2399"/>
    </location>
</feature>
<evidence type="ECO:0000259" key="5">
    <source>
        <dbReference type="Pfam" id="PF12624"/>
    </source>
</evidence>
<feature type="region of interest" description="Disordered" evidence="4">
    <location>
        <begin position="1369"/>
        <end position="1388"/>
    </location>
</feature>
<proteinExistence type="inferred from homology"/>
<dbReference type="Pfam" id="PF25033">
    <property type="entry name" value="VPS13_M"/>
    <property type="match status" value="2"/>
</dbReference>
<dbReference type="Pfam" id="PF12624">
    <property type="entry name" value="VPS13_N"/>
    <property type="match status" value="1"/>
</dbReference>
<evidence type="ECO:0000256" key="2">
    <source>
        <dbReference type="ARBA" id="ARBA00022448"/>
    </source>
</evidence>
<evidence type="ECO:0000313" key="9">
    <source>
        <dbReference type="Proteomes" id="UP001652622"/>
    </source>
</evidence>
<dbReference type="GO" id="GO:0045053">
    <property type="term" value="P:protein retention in Golgi apparatus"/>
    <property type="evidence" value="ECO:0007669"/>
    <property type="project" value="TreeGrafter"/>
</dbReference>
<accession>A0A6P9B251</accession>
<evidence type="ECO:0000256" key="3">
    <source>
        <dbReference type="ARBA" id="ARBA00023055"/>
    </source>
</evidence>
<dbReference type="PANTHER" id="PTHR16166">
    <property type="entry name" value="VACUOLAR PROTEIN SORTING-ASSOCIATED PROTEIN VPS13"/>
    <property type="match status" value="1"/>
</dbReference>
<feature type="domain" description="Intermembrane lipid transfer protein VPS13-like C-terminal" evidence="8">
    <location>
        <begin position="3589"/>
        <end position="3699"/>
    </location>
</feature>
<organism evidence="9 10">
    <name type="scientific">Pantherophis guttatus</name>
    <name type="common">Corn snake</name>
    <name type="synonym">Elaphe guttata</name>
    <dbReference type="NCBI Taxonomy" id="94885"/>
    <lineage>
        <taxon>Eukaryota</taxon>
        <taxon>Metazoa</taxon>
        <taxon>Chordata</taxon>
        <taxon>Craniata</taxon>
        <taxon>Vertebrata</taxon>
        <taxon>Euteleostomi</taxon>
        <taxon>Lepidosauria</taxon>
        <taxon>Squamata</taxon>
        <taxon>Bifurcata</taxon>
        <taxon>Unidentata</taxon>
        <taxon>Episquamata</taxon>
        <taxon>Toxicofera</taxon>
        <taxon>Serpentes</taxon>
        <taxon>Colubroidea</taxon>
        <taxon>Colubridae</taxon>
        <taxon>Colubrinae</taxon>
        <taxon>Pantherophis</taxon>
    </lineage>
</organism>
<evidence type="ECO:0000256" key="4">
    <source>
        <dbReference type="SAM" id="MobiDB-lite"/>
    </source>
</evidence>
<name>A0A6P9B251_PANGU</name>
<dbReference type="GO" id="GO:0006869">
    <property type="term" value="P:lipid transport"/>
    <property type="evidence" value="ECO:0007669"/>
    <property type="project" value="UniProtKB-KW"/>
</dbReference>
<dbReference type="InParanoid" id="A0A6P9B251"/>
<keyword evidence="2" id="KW-0813">Transport</keyword>